<protein>
    <submittedName>
        <fullName evidence="4">Uncharacterized protein</fullName>
    </submittedName>
</protein>
<evidence type="ECO:0000313" key="4">
    <source>
        <dbReference type="EMBL" id="TKR98216.1"/>
    </source>
</evidence>
<dbReference type="Gene3D" id="3.60.10.10">
    <property type="entry name" value="Endonuclease/exonuclease/phosphatase"/>
    <property type="match status" value="1"/>
</dbReference>
<dbReference type="Pfam" id="PF13966">
    <property type="entry name" value="zf-RVT"/>
    <property type="match status" value="1"/>
</dbReference>
<accession>A0A4U5PPB1</accession>
<dbReference type="SUPFAM" id="SSF56219">
    <property type="entry name" value="DNase I-like"/>
    <property type="match status" value="1"/>
</dbReference>
<feature type="region of interest" description="Disordered" evidence="1">
    <location>
        <begin position="1"/>
        <end position="40"/>
    </location>
</feature>
<gene>
    <name evidence="4" type="ORF">D5086_0000205760</name>
</gene>
<dbReference type="InterPro" id="IPR036691">
    <property type="entry name" value="Endo/exonu/phosph_ase_sf"/>
</dbReference>
<dbReference type="STRING" id="43335.A0A4U5PPB1"/>
<feature type="compositionally biased region" description="Polar residues" evidence="1">
    <location>
        <begin position="1"/>
        <end position="11"/>
    </location>
</feature>
<feature type="domain" description="Endonuclease/exonuclease/phosphatase" evidence="2">
    <location>
        <begin position="164"/>
        <end position="387"/>
    </location>
</feature>
<sequence length="846" mass="95457">MTQPAQMNPETIPTEALPLVDGGKNNDSGTISKGTNKSPQETTLVIDAGNIANEVPVAAKKNKARAQLTEQIDNRQGHLPKKPMEQLHIVPFNNKKCHVEGNLDNEDEEGESDNDPTHDYQLLEENQLLITGFDRCVESKMASLMSASEASSSADASSTFIGCWNIWGLNNPKKHRFISEWVHNSKLGIIGLLETKVTPSNLDTVIAGLNLHSWSFISNANASPSCRILVGWDTKIVKISRLHYTDQWITCEVTSIASKETPRFTFVYGHNTPAGRGLIWEYIVQHAPLFSSSPWALMGDFNATIQPSDRSGGNLHWHGHHEDFGRCIHEAELIQIPYSGLKFSWHNGQTGRDTIMRKLDWIFCNPTFLNTWPATHSKFLPRDASDHSAMILDFSHHKPQGPAPFKFLNLWADREDFLDIVQEVWQPPISGNPMVAEAKASWNSAQVALDESPGSIELMSAEQNHARIYSQLCKEEEAFYKQHSRIQWLSLGDKNTKFFHRSLVHRQSRNRVHGLTDEAGNQVTANKEMGQVAVAYYQNLLAAPPHTLQEELSKLYTSKIPSSSVPCLIQQITSDEIKRDTSLWLDYWLPDGRRICDLLPFRVISSTGLPWNAKVADINSAGHTPRHAFIFWIASMERLYTRDRLLSFGATTASSCILCGLQAETHDHLFFQCPYSSTVWRELSAKTLYSWPTTTWQRLLQWAASIFRKPKEFTHILSRMVLSTAVYYIWYERNNRFFNNAYRSPHELMTEAYEIADGKGSGKEWALLIWKGLKSAATLAVWCSSRLLNFFQHGPVHVKHLQSLLSSSTVGSNSAFYYSKVGVTSPRFAAAENHISIGFCFLRIGP</sequence>
<dbReference type="InterPro" id="IPR005135">
    <property type="entry name" value="Endo/exonuclease/phosphatase"/>
</dbReference>
<evidence type="ECO:0000256" key="1">
    <source>
        <dbReference type="SAM" id="MobiDB-lite"/>
    </source>
</evidence>
<organism evidence="4">
    <name type="scientific">Populus alba</name>
    <name type="common">White poplar</name>
    <dbReference type="NCBI Taxonomy" id="43335"/>
    <lineage>
        <taxon>Eukaryota</taxon>
        <taxon>Viridiplantae</taxon>
        <taxon>Streptophyta</taxon>
        <taxon>Embryophyta</taxon>
        <taxon>Tracheophyta</taxon>
        <taxon>Spermatophyta</taxon>
        <taxon>Magnoliopsida</taxon>
        <taxon>eudicotyledons</taxon>
        <taxon>Gunneridae</taxon>
        <taxon>Pentapetalae</taxon>
        <taxon>rosids</taxon>
        <taxon>fabids</taxon>
        <taxon>Malpighiales</taxon>
        <taxon>Salicaceae</taxon>
        <taxon>Saliceae</taxon>
        <taxon>Populus</taxon>
    </lineage>
</organism>
<feature type="compositionally biased region" description="Polar residues" evidence="1">
    <location>
        <begin position="25"/>
        <end position="40"/>
    </location>
</feature>
<dbReference type="GO" id="GO:0003824">
    <property type="term" value="F:catalytic activity"/>
    <property type="evidence" value="ECO:0007669"/>
    <property type="project" value="InterPro"/>
</dbReference>
<evidence type="ECO:0000259" key="3">
    <source>
        <dbReference type="Pfam" id="PF13966"/>
    </source>
</evidence>
<feature type="domain" description="Reverse transcriptase zinc-binding" evidence="3">
    <location>
        <begin position="622"/>
        <end position="680"/>
    </location>
</feature>
<name>A0A4U5PPB1_POPAL</name>
<dbReference type="InterPro" id="IPR026960">
    <property type="entry name" value="RVT-Znf"/>
</dbReference>
<comment type="caution">
    <text evidence="4">The sequence shown here is derived from an EMBL/GenBank/DDBJ whole genome shotgun (WGS) entry which is preliminary data.</text>
</comment>
<reference evidence="4" key="1">
    <citation type="submission" date="2018-10" db="EMBL/GenBank/DDBJ databases">
        <title>Population genomic analysis revealed the cold adaptation of white poplar.</title>
        <authorList>
            <person name="Liu Y.-J."/>
        </authorList>
    </citation>
    <scope>NUCLEOTIDE SEQUENCE [LARGE SCALE GENOMIC DNA]</scope>
    <source>
        <strain evidence="4">PAL-ZL1</strain>
    </source>
</reference>
<dbReference type="PANTHER" id="PTHR33710">
    <property type="entry name" value="BNAC02G09200D PROTEIN"/>
    <property type="match status" value="1"/>
</dbReference>
<proteinExistence type="predicted"/>
<dbReference type="EMBL" id="RCHU01000686">
    <property type="protein sequence ID" value="TKR98216.1"/>
    <property type="molecule type" value="Genomic_DNA"/>
</dbReference>
<dbReference type="Pfam" id="PF03372">
    <property type="entry name" value="Exo_endo_phos"/>
    <property type="match status" value="1"/>
</dbReference>
<dbReference type="PANTHER" id="PTHR33710:SF71">
    <property type="entry name" value="ENDONUCLEASE_EXONUCLEASE_PHOSPHATASE DOMAIN-CONTAINING PROTEIN"/>
    <property type="match status" value="1"/>
</dbReference>
<evidence type="ECO:0000259" key="2">
    <source>
        <dbReference type="Pfam" id="PF03372"/>
    </source>
</evidence>
<dbReference type="AlphaFoldDB" id="A0A4U5PPB1"/>